<evidence type="ECO:0000256" key="5">
    <source>
        <dbReference type="ARBA" id="ARBA00023049"/>
    </source>
</evidence>
<dbReference type="EMBL" id="LAXD01000001">
    <property type="protein sequence ID" value="KWX01672.1"/>
    <property type="molecule type" value="Genomic_DNA"/>
</dbReference>
<feature type="active site" evidence="6">
    <location>
        <position position="287"/>
    </location>
</feature>
<evidence type="ECO:0000256" key="4">
    <source>
        <dbReference type="ARBA" id="ARBA00022833"/>
    </source>
</evidence>
<feature type="transmembrane region" description="Helical" evidence="9">
    <location>
        <begin position="183"/>
        <end position="207"/>
    </location>
</feature>
<organism evidence="12 13">
    <name type="scientific">Carbonactinospora thermoautotrophica</name>
    <dbReference type="NCBI Taxonomy" id="1469144"/>
    <lineage>
        <taxon>Bacteria</taxon>
        <taxon>Bacillati</taxon>
        <taxon>Actinomycetota</taxon>
        <taxon>Actinomycetes</taxon>
        <taxon>Kitasatosporales</taxon>
        <taxon>Carbonactinosporaceae</taxon>
        <taxon>Carbonactinospora</taxon>
    </lineage>
</organism>
<keyword evidence="9 12" id="KW-0812">Transmembrane</keyword>
<feature type="transmembrane region" description="Helical" evidence="9">
    <location>
        <begin position="73"/>
        <end position="92"/>
    </location>
</feature>
<name>A0A132MWD3_9ACTN</name>
<comment type="cofactor">
    <cofactor evidence="7 8">
        <name>Zn(2+)</name>
        <dbReference type="ChEBI" id="CHEBI:29105"/>
    </cofactor>
    <text evidence="7 8">Binds 1 zinc ion per subunit.</text>
</comment>
<feature type="binding site" evidence="7">
    <location>
        <position position="286"/>
    </location>
    <ligand>
        <name>Zn(2+)</name>
        <dbReference type="ChEBI" id="CHEBI:29105"/>
        <note>catalytic</note>
    </ligand>
</feature>
<accession>A0A132MWD3</accession>
<reference evidence="13" key="1">
    <citation type="submission" date="2015-04" db="EMBL/GenBank/DDBJ databases">
        <title>Physiological reanalysis, assessment of diazotrophy, and genome sequences of multiple isolates of Streptomyces thermoautotrophicus.</title>
        <authorList>
            <person name="MacKellar D.C."/>
            <person name="Lieber L."/>
            <person name="Norman J."/>
            <person name="Bolger A."/>
            <person name="Tobin C."/>
            <person name="Murray J.W."/>
            <person name="Chang R."/>
            <person name="Ford T."/>
            <person name="Nguyen P.Q."/>
            <person name="Woodward J."/>
            <person name="Permingeat H."/>
            <person name="Joshi N.S."/>
            <person name="Silver P.A."/>
            <person name="Usadel B."/>
            <person name="Rutherford A.W."/>
            <person name="Friesen M."/>
            <person name="Prell J."/>
        </authorList>
    </citation>
    <scope>NUCLEOTIDE SEQUENCE [LARGE SCALE GENOMIC DNA]</scope>
    <source>
        <strain evidence="13">H1</strain>
    </source>
</reference>
<evidence type="ECO:0000259" key="11">
    <source>
        <dbReference type="Pfam" id="PF16491"/>
    </source>
</evidence>
<comment type="similarity">
    <text evidence="8">Belongs to the peptidase M48 family.</text>
</comment>
<evidence type="ECO:0000313" key="13">
    <source>
        <dbReference type="Proteomes" id="UP000070188"/>
    </source>
</evidence>
<dbReference type="GO" id="GO:0046872">
    <property type="term" value="F:metal ion binding"/>
    <property type="evidence" value="ECO:0007669"/>
    <property type="project" value="UniProtKB-KW"/>
</dbReference>
<dbReference type="GO" id="GO:0004222">
    <property type="term" value="F:metalloendopeptidase activity"/>
    <property type="evidence" value="ECO:0007669"/>
    <property type="project" value="InterPro"/>
</dbReference>
<dbReference type="Pfam" id="PF16491">
    <property type="entry name" value="Peptidase_M48_N"/>
    <property type="match status" value="1"/>
</dbReference>
<dbReference type="RefSeq" id="WP_244884202.1">
    <property type="nucleotide sequence ID" value="NZ_LAXD01000001.1"/>
</dbReference>
<feature type="domain" description="Peptidase M48" evidence="10">
    <location>
        <begin position="222"/>
        <end position="422"/>
    </location>
</feature>
<feature type="active site" description="Proton donor" evidence="6">
    <location>
        <position position="368"/>
    </location>
</feature>
<feature type="transmembrane region" description="Helical" evidence="9">
    <location>
        <begin position="112"/>
        <end position="134"/>
    </location>
</feature>
<dbReference type="PANTHER" id="PTHR10120">
    <property type="entry name" value="CAAX PRENYL PROTEASE 1"/>
    <property type="match status" value="1"/>
</dbReference>
<dbReference type="GO" id="GO:0071586">
    <property type="term" value="P:CAAX-box protein processing"/>
    <property type="evidence" value="ECO:0007669"/>
    <property type="project" value="InterPro"/>
</dbReference>
<evidence type="ECO:0000256" key="9">
    <source>
        <dbReference type="SAM" id="Phobius"/>
    </source>
</evidence>
<feature type="domain" description="CAAX prenyl protease 1 N-terminal" evidence="11">
    <location>
        <begin position="50"/>
        <end position="213"/>
    </location>
</feature>
<comment type="caution">
    <text evidence="12">The sequence shown here is derived from an EMBL/GenBank/DDBJ whole genome shotgun (WGS) entry which is preliminary data.</text>
</comment>
<feature type="binding site" evidence="7">
    <location>
        <position position="364"/>
    </location>
    <ligand>
        <name>Zn(2+)</name>
        <dbReference type="ChEBI" id="CHEBI:29105"/>
        <note>catalytic</note>
    </ligand>
</feature>
<dbReference type="STRING" id="1469144.LI90_2704"/>
<dbReference type="InterPro" id="IPR032456">
    <property type="entry name" value="Peptidase_M48_N"/>
</dbReference>
<feature type="transmembrane region" description="Helical" evidence="9">
    <location>
        <begin position="13"/>
        <end position="32"/>
    </location>
</feature>
<keyword evidence="9" id="KW-1133">Transmembrane helix</keyword>
<dbReference type="CDD" id="cd07343">
    <property type="entry name" value="M48A_Zmpste24p_like"/>
    <property type="match status" value="1"/>
</dbReference>
<dbReference type="Gene3D" id="3.30.2010.10">
    <property type="entry name" value="Metalloproteases ('zincins'), catalytic domain"/>
    <property type="match status" value="1"/>
</dbReference>
<feature type="binding site" evidence="7">
    <location>
        <position position="290"/>
    </location>
    <ligand>
        <name>Zn(2+)</name>
        <dbReference type="ChEBI" id="CHEBI:29105"/>
        <note>catalytic</note>
    </ligand>
</feature>
<evidence type="ECO:0000256" key="1">
    <source>
        <dbReference type="ARBA" id="ARBA00022670"/>
    </source>
</evidence>
<protein>
    <submittedName>
        <fullName evidence="12">Integral membrane protease transmembrane protein</fullName>
    </submittedName>
</protein>
<evidence type="ECO:0000256" key="8">
    <source>
        <dbReference type="RuleBase" id="RU003983"/>
    </source>
</evidence>
<evidence type="ECO:0000256" key="7">
    <source>
        <dbReference type="PIRSR" id="PIRSR627057-2"/>
    </source>
</evidence>
<dbReference type="Proteomes" id="UP000070188">
    <property type="component" value="Unassembled WGS sequence"/>
</dbReference>
<evidence type="ECO:0000313" key="12">
    <source>
        <dbReference type="EMBL" id="KWX01672.1"/>
    </source>
</evidence>
<feature type="transmembrane region" description="Helical" evidence="9">
    <location>
        <begin position="155"/>
        <end position="177"/>
    </location>
</feature>
<keyword evidence="5 8" id="KW-0482">Metalloprotease</keyword>
<evidence type="ECO:0000259" key="10">
    <source>
        <dbReference type="Pfam" id="PF01435"/>
    </source>
</evidence>
<feature type="transmembrane region" description="Helical" evidence="9">
    <location>
        <begin position="338"/>
        <end position="359"/>
    </location>
</feature>
<evidence type="ECO:0000256" key="2">
    <source>
        <dbReference type="ARBA" id="ARBA00022723"/>
    </source>
</evidence>
<keyword evidence="4 7" id="KW-0862">Zinc</keyword>
<keyword evidence="2 7" id="KW-0479">Metal-binding</keyword>
<sequence length="436" mass="46500">MRAAKLDWPPSDAVLVAVLVVLGSALVAVILLTTPWQPLGKAAQQATVSAARDFTPAEIARSQAYRQAIVPPAYLALGVGLATALLLGLTPLGARLVELAARPFGGGWLAEVVVGGVAVALVTRLAQIPFNAWAEAVRRRHGLSTQTWGTWTLDQLKGFAVGAVLLLLVLLGLYGLARLSPRLWWAPAAVGGAVLVVAVSFLYPLLVEPVFNKFAPMPAGPLRDSLVRLAERDGVPVREVLVADASRRTTALNAYVSGFGSTRRIVVYDTTLKSASPDETRLIVAHELGHAKRGDVLHGTLIGALGLAFGVCLLALLVSWTPLLRRAGVERFADPRSLALVLALAAIFAQVAGPVQMLVSRRIEARADVHALDLTRDPATFARMQRQLAVSNIATLRPNPLEFALFASHPTAPMRIALARDWARLHGLPEPPPQAR</sequence>
<gene>
    <name evidence="12" type="ORF">LI90_2704</name>
</gene>
<dbReference type="PATRIC" id="fig|1469144.10.peg.2926"/>
<evidence type="ECO:0000256" key="3">
    <source>
        <dbReference type="ARBA" id="ARBA00022801"/>
    </source>
</evidence>
<dbReference type="InterPro" id="IPR027057">
    <property type="entry name" value="CAXX_Prtase_1"/>
</dbReference>
<evidence type="ECO:0000256" key="6">
    <source>
        <dbReference type="PIRSR" id="PIRSR627057-1"/>
    </source>
</evidence>
<keyword evidence="13" id="KW-1185">Reference proteome</keyword>
<keyword evidence="3 8" id="KW-0378">Hydrolase</keyword>
<dbReference type="AlphaFoldDB" id="A0A132MWD3"/>
<feature type="transmembrane region" description="Helical" evidence="9">
    <location>
        <begin position="296"/>
        <end position="318"/>
    </location>
</feature>
<dbReference type="InterPro" id="IPR001915">
    <property type="entry name" value="Peptidase_M48"/>
</dbReference>
<keyword evidence="1 8" id="KW-0645">Protease</keyword>
<proteinExistence type="inferred from homology"/>
<dbReference type="Pfam" id="PF01435">
    <property type="entry name" value="Peptidase_M48"/>
    <property type="match status" value="1"/>
</dbReference>
<keyword evidence="9" id="KW-0472">Membrane</keyword>